<reference evidence="1" key="1">
    <citation type="journal article" date="2015" name="Nature">
        <title>Complex archaea that bridge the gap between prokaryotes and eukaryotes.</title>
        <authorList>
            <person name="Spang A."/>
            <person name="Saw J.H."/>
            <person name="Jorgensen S.L."/>
            <person name="Zaremba-Niedzwiedzka K."/>
            <person name="Martijn J."/>
            <person name="Lind A.E."/>
            <person name="van Eijk R."/>
            <person name="Schleper C."/>
            <person name="Guy L."/>
            <person name="Ettema T.J."/>
        </authorList>
    </citation>
    <scope>NUCLEOTIDE SEQUENCE</scope>
</reference>
<evidence type="ECO:0000313" key="1">
    <source>
        <dbReference type="EMBL" id="KKK93857.1"/>
    </source>
</evidence>
<gene>
    <name evidence="1" type="ORF">LCGC14_2688690</name>
</gene>
<proteinExistence type="predicted"/>
<dbReference type="EMBL" id="LAZR01047594">
    <property type="protein sequence ID" value="KKK93857.1"/>
    <property type="molecule type" value="Genomic_DNA"/>
</dbReference>
<dbReference type="AlphaFoldDB" id="A0A0F8ZJ96"/>
<comment type="caution">
    <text evidence="1">The sequence shown here is derived from an EMBL/GenBank/DDBJ whole genome shotgun (WGS) entry which is preliminary data.</text>
</comment>
<protein>
    <submittedName>
        <fullName evidence="1">Uncharacterized protein</fullName>
    </submittedName>
</protein>
<accession>A0A0F8ZJ96</accession>
<name>A0A0F8ZJ96_9ZZZZ</name>
<sequence>MTLSATGDYIEIAGVLPAGGVTVDIGARTAVRITGGADWSDNLVVNSPWWMEFDPGANTVAVTQSSGTPTFTVDFALQYR</sequence>
<organism evidence="1">
    <name type="scientific">marine sediment metagenome</name>
    <dbReference type="NCBI Taxonomy" id="412755"/>
    <lineage>
        <taxon>unclassified sequences</taxon>
        <taxon>metagenomes</taxon>
        <taxon>ecological metagenomes</taxon>
    </lineage>
</organism>